<proteinExistence type="predicted"/>
<evidence type="ECO:0000313" key="1">
    <source>
        <dbReference type="EMBL" id="KAG8542572.1"/>
    </source>
</evidence>
<evidence type="ECO:0000313" key="2">
    <source>
        <dbReference type="Proteomes" id="UP000824782"/>
    </source>
</evidence>
<keyword evidence="2" id="KW-1185">Reference proteome</keyword>
<organism evidence="1 2">
    <name type="scientific">Engystomops pustulosus</name>
    <name type="common">Tungara frog</name>
    <name type="synonym">Physalaemus pustulosus</name>
    <dbReference type="NCBI Taxonomy" id="76066"/>
    <lineage>
        <taxon>Eukaryota</taxon>
        <taxon>Metazoa</taxon>
        <taxon>Chordata</taxon>
        <taxon>Craniata</taxon>
        <taxon>Vertebrata</taxon>
        <taxon>Euteleostomi</taxon>
        <taxon>Amphibia</taxon>
        <taxon>Batrachia</taxon>
        <taxon>Anura</taxon>
        <taxon>Neobatrachia</taxon>
        <taxon>Hyloidea</taxon>
        <taxon>Leptodactylidae</taxon>
        <taxon>Leiuperinae</taxon>
        <taxon>Engystomops</taxon>
    </lineage>
</organism>
<dbReference type="EMBL" id="WNYA01004764">
    <property type="protein sequence ID" value="KAG8542572.1"/>
    <property type="molecule type" value="Genomic_DNA"/>
</dbReference>
<protein>
    <submittedName>
        <fullName evidence="1">Uncharacterized protein</fullName>
    </submittedName>
</protein>
<dbReference type="Proteomes" id="UP000824782">
    <property type="component" value="Unassembled WGS sequence"/>
</dbReference>
<reference evidence="1" key="1">
    <citation type="thesis" date="2020" institute="ProQuest LLC" country="789 East Eisenhower Parkway, Ann Arbor, MI, USA">
        <title>Comparative Genomics and Chromosome Evolution.</title>
        <authorList>
            <person name="Mudd A.B."/>
        </authorList>
    </citation>
    <scope>NUCLEOTIDE SEQUENCE</scope>
    <source>
        <strain evidence="1">237g6f4</strain>
        <tissue evidence="1">Blood</tissue>
    </source>
</reference>
<accession>A0AAV6Z0E3</accession>
<name>A0AAV6Z0E3_ENGPU</name>
<comment type="caution">
    <text evidence="1">The sequence shown here is derived from an EMBL/GenBank/DDBJ whole genome shotgun (WGS) entry which is preliminary data.</text>
</comment>
<sequence>METSSFIDRDPPSGWFHLRSVTEGAGQRERFFSFLCFFMVSLPRIFVCDIGFRRHKTFVPLSRTASGTQIVTPISNKRFVSVIADSCCSKIQKTKNKTKKSCKTNLAQPQYFLPLCVLCRSLSVLISLQLQMKFLDG</sequence>
<gene>
    <name evidence="1" type="ORF">GDO81_026481</name>
</gene>
<dbReference type="AlphaFoldDB" id="A0AAV6Z0E3"/>